<feature type="compositionally biased region" description="Gly residues" evidence="1">
    <location>
        <begin position="29"/>
        <end position="42"/>
    </location>
</feature>
<feature type="region of interest" description="Disordered" evidence="1">
    <location>
        <begin position="29"/>
        <end position="114"/>
    </location>
</feature>
<dbReference type="Proteomes" id="UP000438429">
    <property type="component" value="Unassembled WGS sequence"/>
</dbReference>
<proteinExistence type="predicted"/>
<evidence type="ECO:0000256" key="1">
    <source>
        <dbReference type="SAM" id="MobiDB-lite"/>
    </source>
</evidence>
<evidence type="ECO:0000313" key="2">
    <source>
        <dbReference type="EMBL" id="KAF0028883.1"/>
    </source>
</evidence>
<dbReference type="EMBL" id="VEVO01000016">
    <property type="protein sequence ID" value="KAF0028883.1"/>
    <property type="molecule type" value="Genomic_DNA"/>
</dbReference>
<dbReference type="AlphaFoldDB" id="A0A6A4S3E0"/>
<accession>A0A6A4S3E0</accession>
<evidence type="ECO:0000313" key="3">
    <source>
        <dbReference type="Proteomes" id="UP000438429"/>
    </source>
</evidence>
<organism evidence="2 3">
    <name type="scientific">Scophthalmus maximus</name>
    <name type="common">Turbot</name>
    <name type="synonym">Psetta maxima</name>
    <dbReference type="NCBI Taxonomy" id="52904"/>
    <lineage>
        <taxon>Eukaryota</taxon>
        <taxon>Metazoa</taxon>
        <taxon>Chordata</taxon>
        <taxon>Craniata</taxon>
        <taxon>Vertebrata</taxon>
        <taxon>Euteleostomi</taxon>
        <taxon>Actinopterygii</taxon>
        <taxon>Neopterygii</taxon>
        <taxon>Teleostei</taxon>
        <taxon>Neoteleostei</taxon>
        <taxon>Acanthomorphata</taxon>
        <taxon>Carangaria</taxon>
        <taxon>Pleuronectiformes</taxon>
        <taxon>Pleuronectoidei</taxon>
        <taxon>Scophthalmidae</taxon>
        <taxon>Scophthalmus</taxon>
    </lineage>
</organism>
<comment type="caution">
    <text evidence="2">The sequence shown here is derived from an EMBL/GenBank/DDBJ whole genome shotgun (WGS) entry which is preliminary data.</text>
</comment>
<reference evidence="2 3" key="1">
    <citation type="submission" date="2019-06" db="EMBL/GenBank/DDBJ databases">
        <title>Draft genomes of female and male turbot (Scophthalmus maximus).</title>
        <authorList>
            <person name="Xu H."/>
            <person name="Xu X.-W."/>
            <person name="Shao C."/>
            <person name="Chen S."/>
        </authorList>
    </citation>
    <scope>NUCLEOTIDE SEQUENCE [LARGE SCALE GENOMIC DNA]</scope>
    <source>
        <strain evidence="2">Ysfricsl-2016a</strain>
        <tissue evidence="2">Blood</tissue>
    </source>
</reference>
<feature type="compositionally biased region" description="Basic and acidic residues" evidence="1">
    <location>
        <begin position="47"/>
        <end position="74"/>
    </location>
</feature>
<sequence>MYTHDVITVKGLSHIQMLMIMIRRPVGAGGGGADSLGPGPAGRGLHRGTDGSDEPGRSGRKHEASAGLDVRRDAAMTADQELGCEGPGLRAASGPVEAEEKSRSRSRCQQNNAPEDVRFLPAGWMELYDGRTGGEPRGVASVRLRSVGSSC</sequence>
<name>A0A6A4S3E0_SCOMX</name>
<protein>
    <submittedName>
        <fullName evidence="2">Uncharacterized protein</fullName>
    </submittedName>
</protein>
<gene>
    <name evidence="2" type="ORF">F2P81_017988</name>
</gene>